<evidence type="ECO:0000313" key="4">
    <source>
        <dbReference type="EMBL" id="NHO66735.1"/>
    </source>
</evidence>
<name>A0A9E5JY41_9GAMM</name>
<dbReference type="PANTHER" id="PTHR43479">
    <property type="entry name" value="ACREF/ENVCD OPERON REPRESSOR-RELATED"/>
    <property type="match status" value="1"/>
</dbReference>
<keyword evidence="1 2" id="KW-0238">DNA-binding</keyword>
<dbReference type="InterPro" id="IPR050624">
    <property type="entry name" value="HTH-type_Tx_Regulator"/>
</dbReference>
<feature type="DNA-binding region" description="H-T-H motif" evidence="2">
    <location>
        <begin position="40"/>
        <end position="59"/>
    </location>
</feature>
<proteinExistence type="predicted"/>
<dbReference type="PANTHER" id="PTHR43479:SF11">
    <property type="entry name" value="ACREF_ENVCD OPERON REPRESSOR-RELATED"/>
    <property type="match status" value="1"/>
</dbReference>
<dbReference type="AlphaFoldDB" id="A0A9E5JY41"/>
<accession>A0A9E5JY41</accession>
<dbReference type="Pfam" id="PF00440">
    <property type="entry name" value="TetR_N"/>
    <property type="match status" value="1"/>
</dbReference>
<evidence type="ECO:0000313" key="5">
    <source>
        <dbReference type="Proteomes" id="UP000787472"/>
    </source>
</evidence>
<reference evidence="4" key="1">
    <citation type="submission" date="2020-03" db="EMBL/GenBank/DDBJ databases">
        <authorList>
            <person name="Guo F."/>
        </authorList>
    </citation>
    <scope>NUCLEOTIDE SEQUENCE</scope>
    <source>
        <strain evidence="4">JCM 30134</strain>
    </source>
</reference>
<dbReference type="GO" id="GO:0003677">
    <property type="term" value="F:DNA binding"/>
    <property type="evidence" value="ECO:0007669"/>
    <property type="project" value="UniProtKB-UniRule"/>
</dbReference>
<dbReference type="RefSeq" id="WP_167188082.1">
    <property type="nucleotide sequence ID" value="NZ_JAAONZ010000011.1"/>
</dbReference>
<keyword evidence="5" id="KW-1185">Reference proteome</keyword>
<dbReference type="SUPFAM" id="SSF46689">
    <property type="entry name" value="Homeodomain-like"/>
    <property type="match status" value="1"/>
</dbReference>
<evidence type="ECO:0000256" key="2">
    <source>
        <dbReference type="PROSITE-ProRule" id="PRU00335"/>
    </source>
</evidence>
<dbReference type="PROSITE" id="PS50977">
    <property type="entry name" value="HTH_TETR_2"/>
    <property type="match status" value="1"/>
</dbReference>
<dbReference type="InterPro" id="IPR001647">
    <property type="entry name" value="HTH_TetR"/>
</dbReference>
<dbReference type="InterPro" id="IPR009057">
    <property type="entry name" value="Homeodomain-like_sf"/>
</dbReference>
<organism evidence="4 5">
    <name type="scientific">Pseudomaricurvus hydrocarbonicus</name>
    <dbReference type="NCBI Taxonomy" id="1470433"/>
    <lineage>
        <taxon>Bacteria</taxon>
        <taxon>Pseudomonadati</taxon>
        <taxon>Pseudomonadota</taxon>
        <taxon>Gammaproteobacteria</taxon>
        <taxon>Cellvibrionales</taxon>
        <taxon>Cellvibrionaceae</taxon>
        <taxon>Pseudomaricurvus</taxon>
    </lineage>
</organism>
<feature type="domain" description="HTH tetR-type" evidence="3">
    <location>
        <begin position="17"/>
        <end position="77"/>
    </location>
</feature>
<dbReference type="Proteomes" id="UP000787472">
    <property type="component" value="Unassembled WGS sequence"/>
</dbReference>
<dbReference type="EMBL" id="JAAONZ010000011">
    <property type="protein sequence ID" value="NHO66735.1"/>
    <property type="molecule type" value="Genomic_DNA"/>
</dbReference>
<gene>
    <name evidence="4" type="ORF">G8770_14385</name>
</gene>
<sequence>MNHKVTPETQLPKKRATRTRDALCKALLSLLEEKALEQITVKEITAEANVGYATFFRRYPDKESLLHDLAASEIRKLLAMTLPIFYTEDTLASTQTLCAYVWENKAIWRALLTGGAAATLKEEYLQQALALAEETSSPKAWLPDELAVTFAVTAAIEILSWWLKQSSPPSVKEMAYIVNRLAISPIYLPT</sequence>
<evidence type="ECO:0000256" key="1">
    <source>
        <dbReference type="ARBA" id="ARBA00023125"/>
    </source>
</evidence>
<dbReference type="Gene3D" id="1.10.357.10">
    <property type="entry name" value="Tetracycline Repressor, domain 2"/>
    <property type="match status" value="1"/>
</dbReference>
<evidence type="ECO:0000259" key="3">
    <source>
        <dbReference type="PROSITE" id="PS50977"/>
    </source>
</evidence>
<comment type="caution">
    <text evidence="4">The sequence shown here is derived from an EMBL/GenBank/DDBJ whole genome shotgun (WGS) entry which is preliminary data.</text>
</comment>
<protein>
    <submittedName>
        <fullName evidence="4">TetR/AcrR family transcriptional regulator</fullName>
    </submittedName>
</protein>